<dbReference type="EMBL" id="BMMI01000012">
    <property type="protein sequence ID" value="GGL83879.1"/>
    <property type="molecule type" value="Genomic_DNA"/>
</dbReference>
<dbReference type="Proteomes" id="UP000648663">
    <property type="component" value="Unassembled WGS sequence"/>
</dbReference>
<organism evidence="2 3">
    <name type="scientific">Modestobacter marinus</name>
    <dbReference type="NCBI Taxonomy" id="477641"/>
    <lineage>
        <taxon>Bacteria</taxon>
        <taxon>Bacillati</taxon>
        <taxon>Actinomycetota</taxon>
        <taxon>Actinomycetes</taxon>
        <taxon>Geodermatophilales</taxon>
        <taxon>Geodermatophilaceae</taxon>
        <taxon>Modestobacter</taxon>
    </lineage>
</organism>
<protein>
    <submittedName>
        <fullName evidence="2">Uncharacterized protein</fullName>
    </submittedName>
</protein>
<dbReference type="Proteomes" id="UP000552836">
    <property type="component" value="Unassembled WGS sequence"/>
</dbReference>
<name>A0A846LR21_9ACTN</name>
<evidence type="ECO:0000313" key="3">
    <source>
        <dbReference type="Proteomes" id="UP000552836"/>
    </source>
</evidence>
<reference evidence="4" key="2">
    <citation type="journal article" date="2019" name="Int. J. Syst. Evol. Microbiol.">
        <title>The Global Catalogue of Microorganisms (GCM) 10K type strain sequencing project: providing services to taxonomists for standard genome sequencing and annotation.</title>
        <authorList>
            <consortium name="The Broad Institute Genomics Platform"/>
            <consortium name="The Broad Institute Genome Sequencing Center for Infectious Disease"/>
            <person name="Wu L."/>
            <person name="Ma J."/>
        </authorList>
    </citation>
    <scope>NUCLEOTIDE SEQUENCE [LARGE SCALE GENOMIC DNA]</scope>
    <source>
        <strain evidence="4">CGMCC 4.5581</strain>
    </source>
</reference>
<evidence type="ECO:0000313" key="4">
    <source>
        <dbReference type="Proteomes" id="UP000648663"/>
    </source>
</evidence>
<accession>A0A846LR21</accession>
<sequence length="68" mass="6910">MSTARRPDDRLRAHADRLLTGTGLTLATATELAADHALPAPPHATAAAAALREGWGLARTTTPAGPAS</sequence>
<gene>
    <name evidence="2" type="ORF">FB380_004804</name>
    <name evidence="1" type="ORF">GCM10011589_45360</name>
</gene>
<reference evidence="2 3" key="3">
    <citation type="submission" date="2020-02" db="EMBL/GenBank/DDBJ databases">
        <title>Sequencing the genomes of 1000 actinobacteria strains.</title>
        <authorList>
            <person name="Klenk H.-P."/>
        </authorList>
    </citation>
    <scope>NUCLEOTIDE SEQUENCE [LARGE SCALE GENOMIC DNA]</scope>
    <source>
        <strain evidence="2 3">DSM 45201</strain>
    </source>
</reference>
<comment type="caution">
    <text evidence="2">The sequence shown here is derived from an EMBL/GenBank/DDBJ whole genome shotgun (WGS) entry which is preliminary data.</text>
</comment>
<dbReference type="RefSeq" id="WP_166757835.1">
    <property type="nucleotide sequence ID" value="NZ_BAABJU010000039.1"/>
</dbReference>
<dbReference type="AlphaFoldDB" id="A0A846LR21"/>
<evidence type="ECO:0000313" key="2">
    <source>
        <dbReference type="EMBL" id="NIH70293.1"/>
    </source>
</evidence>
<reference evidence="1" key="1">
    <citation type="journal article" date="2014" name="Int. J. Syst. Evol. Microbiol.">
        <title>Complete genome of a new Firmicutes species belonging to the dominant human colonic microbiota ('Ruminococcus bicirculans') reveals two chromosomes and a selective capacity to utilize plant glucans.</title>
        <authorList>
            <consortium name="NISC Comparative Sequencing Program"/>
            <person name="Wegmann U."/>
            <person name="Louis P."/>
            <person name="Goesmann A."/>
            <person name="Henrissat B."/>
            <person name="Duncan S.H."/>
            <person name="Flint H.J."/>
        </authorList>
    </citation>
    <scope>NUCLEOTIDE SEQUENCE</scope>
    <source>
        <strain evidence="1">CGMCC 4.5581</strain>
    </source>
</reference>
<evidence type="ECO:0000313" key="1">
    <source>
        <dbReference type="EMBL" id="GGL83879.1"/>
    </source>
</evidence>
<keyword evidence="4" id="KW-1185">Reference proteome</keyword>
<reference evidence="1" key="4">
    <citation type="submission" date="2024-05" db="EMBL/GenBank/DDBJ databases">
        <authorList>
            <person name="Sun Q."/>
            <person name="Zhou Y."/>
        </authorList>
    </citation>
    <scope>NUCLEOTIDE SEQUENCE</scope>
    <source>
        <strain evidence="1">CGMCC 4.5581</strain>
    </source>
</reference>
<proteinExistence type="predicted"/>
<dbReference type="EMBL" id="JAAMPA010000008">
    <property type="protein sequence ID" value="NIH70293.1"/>
    <property type="molecule type" value="Genomic_DNA"/>
</dbReference>